<keyword evidence="2" id="KW-1185">Reference proteome</keyword>
<dbReference type="RefSeq" id="WP_100918597.1">
    <property type="nucleotide sequence ID" value="NZ_CP020370.1"/>
</dbReference>
<organism evidence="1 2">
    <name type="scientific">Candidatus Thiodictyon syntrophicum</name>
    <dbReference type="NCBI Taxonomy" id="1166950"/>
    <lineage>
        <taxon>Bacteria</taxon>
        <taxon>Pseudomonadati</taxon>
        <taxon>Pseudomonadota</taxon>
        <taxon>Gammaproteobacteria</taxon>
        <taxon>Chromatiales</taxon>
        <taxon>Chromatiaceae</taxon>
        <taxon>Thiodictyon</taxon>
    </lineage>
</organism>
<accession>A0A2K8U5E5</accession>
<dbReference type="OrthoDB" id="6195523at2"/>
<protein>
    <submittedName>
        <fullName evidence="1">Uncharacterized protein</fullName>
    </submittedName>
</protein>
<dbReference type="KEGG" id="tsy:THSYN_07485"/>
<dbReference type="AlphaFoldDB" id="A0A2K8U5E5"/>
<evidence type="ECO:0000313" key="2">
    <source>
        <dbReference type="Proteomes" id="UP000232638"/>
    </source>
</evidence>
<name>A0A2K8U5E5_9GAMM</name>
<proteinExistence type="predicted"/>
<evidence type="ECO:0000313" key="1">
    <source>
        <dbReference type="EMBL" id="AUB80810.1"/>
    </source>
</evidence>
<gene>
    <name evidence="1" type="ORF">THSYN_07485</name>
</gene>
<sequence length="196" mass="21864">MNYTAILEALGQASLFQLFRLNAAISNQLDDPTRIAAVKRVLRVGQTVRWFDSTENRLVEARLMKMNRTRAEIRNLVDGKPWTIPFYLIELEGQDVAIASQKRQGLDRNSLRVGDRVGFKDRQGQERFGQVVKLNPKSASVQVDAMRWRVGYGLLLPVIDGALGDATLALPGQWVAITGEETSLFDTDGEDDSESA</sequence>
<dbReference type="EMBL" id="CP020370">
    <property type="protein sequence ID" value="AUB80810.1"/>
    <property type="molecule type" value="Genomic_DNA"/>
</dbReference>
<dbReference type="Proteomes" id="UP000232638">
    <property type="component" value="Chromosome"/>
</dbReference>
<reference evidence="1 2" key="1">
    <citation type="submission" date="2017-03" db="EMBL/GenBank/DDBJ databases">
        <title>Complete genome sequence of Candidatus 'Thiodictyon syntrophicum' sp. nov. strain Cad16T, a photolithoautotroph purple sulfur bacterium isolated from an alpine meromictic lake.</title>
        <authorList>
            <person name="Luedin S.M."/>
            <person name="Pothier J.F."/>
            <person name="Danza F."/>
            <person name="Storelli N."/>
            <person name="Wittwer M."/>
            <person name="Tonolla M."/>
        </authorList>
    </citation>
    <scope>NUCLEOTIDE SEQUENCE [LARGE SCALE GENOMIC DNA]</scope>
    <source>
        <strain evidence="1 2">Cad16T</strain>
    </source>
</reference>